<dbReference type="Gene3D" id="2.60.40.790">
    <property type="match status" value="1"/>
</dbReference>
<dbReference type="CDD" id="cd06464">
    <property type="entry name" value="ACD_sHsps-like"/>
    <property type="match status" value="1"/>
</dbReference>
<comment type="similarity">
    <text evidence="1 2">Belongs to the small heat shock protein (HSP20) family.</text>
</comment>
<accession>A0A2R8B473</accession>
<dbReference type="EMBL" id="OMOQ01000001">
    <property type="protein sequence ID" value="SPH17293.1"/>
    <property type="molecule type" value="Genomic_DNA"/>
</dbReference>
<evidence type="ECO:0000256" key="1">
    <source>
        <dbReference type="PROSITE-ProRule" id="PRU00285"/>
    </source>
</evidence>
<evidence type="ECO:0000256" key="2">
    <source>
        <dbReference type="RuleBase" id="RU003616"/>
    </source>
</evidence>
<name>A0A2R8B473_9RHOB</name>
<dbReference type="OrthoDB" id="9808910at2"/>
<keyword evidence="5" id="KW-1185">Reference proteome</keyword>
<sequence>MVEKSPTSSFWPSFYEPFRHVGTRLSEWLAPASEASSDDKAYRIAVELPGVEEKDIEITVDDGVVAVKGEKKESRDEKGETWYFSERQYGSFSRSFRLPADADPARIDADLKDGVLTLTVARAGPEAAKARKIAIGRS</sequence>
<dbReference type="InterPro" id="IPR008978">
    <property type="entry name" value="HSP20-like_chaperone"/>
</dbReference>
<reference evidence="4 5" key="1">
    <citation type="submission" date="2018-03" db="EMBL/GenBank/DDBJ databases">
        <authorList>
            <person name="Keele B.F."/>
        </authorList>
    </citation>
    <scope>NUCLEOTIDE SEQUENCE [LARGE SCALE GENOMIC DNA]</scope>
    <source>
        <strain evidence="4 5">CECT 8626</strain>
    </source>
</reference>
<evidence type="ECO:0000313" key="5">
    <source>
        <dbReference type="Proteomes" id="UP000244924"/>
    </source>
</evidence>
<proteinExistence type="inferred from homology"/>
<evidence type="ECO:0000259" key="3">
    <source>
        <dbReference type="PROSITE" id="PS01031"/>
    </source>
</evidence>
<dbReference type="Pfam" id="PF00011">
    <property type="entry name" value="HSP20"/>
    <property type="match status" value="1"/>
</dbReference>
<dbReference type="Proteomes" id="UP000244924">
    <property type="component" value="Unassembled WGS sequence"/>
</dbReference>
<dbReference type="InterPro" id="IPR031107">
    <property type="entry name" value="Small_HSP"/>
</dbReference>
<dbReference type="AlphaFoldDB" id="A0A2R8B473"/>
<dbReference type="InterPro" id="IPR002068">
    <property type="entry name" value="A-crystallin/Hsp20_dom"/>
</dbReference>
<dbReference type="PROSITE" id="PS01031">
    <property type="entry name" value="SHSP"/>
    <property type="match status" value="1"/>
</dbReference>
<gene>
    <name evidence="4" type="primary">hspA_1</name>
    <name evidence="4" type="ORF">DEA8626_00810</name>
</gene>
<organism evidence="4 5">
    <name type="scientific">Albidovulum aquaemixtae</name>
    <dbReference type="NCBI Taxonomy" id="1542388"/>
    <lineage>
        <taxon>Bacteria</taxon>
        <taxon>Pseudomonadati</taxon>
        <taxon>Pseudomonadota</taxon>
        <taxon>Alphaproteobacteria</taxon>
        <taxon>Rhodobacterales</taxon>
        <taxon>Paracoccaceae</taxon>
        <taxon>Albidovulum</taxon>
    </lineage>
</organism>
<dbReference type="RefSeq" id="WP_108851754.1">
    <property type="nucleotide sequence ID" value="NZ_OMOQ01000001.1"/>
</dbReference>
<protein>
    <submittedName>
        <fullName evidence="4">Spore protein SP21</fullName>
    </submittedName>
</protein>
<dbReference type="PANTHER" id="PTHR11527">
    <property type="entry name" value="HEAT-SHOCK PROTEIN 20 FAMILY MEMBER"/>
    <property type="match status" value="1"/>
</dbReference>
<dbReference type="SUPFAM" id="SSF49764">
    <property type="entry name" value="HSP20-like chaperones"/>
    <property type="match status" value="1"/>
</dbReference>
<evidence type="ECO:0000313" key="4">
    <source>
        <dbReference type="EMBL" id="SPH17293.1"/>
    </source>
</evidence>
<feature type="domain" description="SHSP" evidence="3">
    <location>
        <begin position="23"/>
        <end position="138"/>
    </location>
</feature>